<sequence length="177" mass="18459">MSSRDSSKSELAAGLLLWGAAAVAHLVSATGLYPLPDWLLTVSHAWIGVGAYHALKAGSTRFRRVWFDPRVRSVLALVAFAAAGGLYATGAKSTAAFAAFVGVIFGSGAVVESHERGSLRADPYFRLVVGLAGLGFVALAWILGTTYPYFGVAVMAATSAVTGLGCIAWAVRTTRRP</sequence>
<evidence type="ECO:0000256" key="1">
    <source>
        <dbReference type="SAM" id="Phobius"/>
    </source>
</evidence>
<gene>
    <name evidence="2" type="ORF">M0R88_05580</name>
</gene>
<name>A0A8U0IKE7_9EURY</name>
<dbReference type="KEGG" id="haxz:M0R88_05580"/>
<keyword evidence="1" id="KW-0812">Transmembrane</keyword>
<reference evidence="2" key="1">
    <citation type="submission" date="2022-04" db="EMBL/GenBank/DDBJ databases">
        <title>Diverse halophilic archaea isolated from saline environments.</title>
        <authorList>
            <person name="Cui H.-L."/>
        </authorList>
    </citation>
    <scope>NUCLEOTIDE SEQUENCE</scope>
    <source>
        <strain evidence="2">XZYJT40</strain>
    </source>
</reference>
<evidence type="ECO:0000313" key="3">
    <source>
        <dbReference type="Proteomes" id="UP000830434"/>
    </source>
</evidence>
<dbReference type="GeneID" id="72189305"/>
<accession>A0A8U0IKE7</accession>
<feature type="transmembrane region" description="Helical" evidence="1">
    <location>
        <begin position="94"/>
        <end position="111"/>
    </location>
</feature>
<keyword evidence="1" id="KW-0472">Membrane</keyword>
<dbReference type="AlphaFoldDB" id="A0A8U0IKE7"/>
<dbReference type="RefSeq" id="WP_248655971.1">
    <property type="nucleotide sequence ID" value="NZ_CP096658.1"/>
</dbReference>
<keyword evidence="1" id="KW-1133">Transmembrane helix</keyword>
<organism evidence="2 3">
    <name type="scientific">Halorussus gelatinilyticus</name>
    <dbReference type="NCBI Taxonomy" id="2937524"/>
    <lineage>
        <taxon>Archaea</taxon>
        <taxon>Methanobacteriati</taxon>
        <taxon>Methanobacteriota</taxon>
        <taxon>Stenosarchaea group</taxon>
        <taxon>Halobacteria</taxon>
        <taxon>Halobacteriales</taxon>
        <taxon>Haladaptataceae</taxon>
        <taxon>Halorussus</taxon>
    </lineage>
</organism>
<feature type="transmembrane region" description="Helical" evidence="1">
    <location>
        <begin position="39"/>
        <end position="59"/>
    </location>
</feature>
<keyword evidence="3" id="KW-1185">Reference proteome</keyword>
<feature type="transmembrane region" description="Helical" evidence="1">
    <location>
        <begin position="71"/>
        <end position="88"/>
    </location>
</feature>
<dbReference type="Proteomes" id="UP000830434">
    <property type="component" value="Chromosome"/>
</dbReference>
<protein>
    <submittedName>
        <fullName evidence="2">Uncharacterized protein</fullName>
    </submittedName>
</protein>
<proteinExistence type="predicted"/>
<dbReference type="EMBL" id="CP096658">
    <property type="protein sequence ID" value="UPW01573.1"/>
    <property type="molecule type" value="Genomic_DNA"/>
</dbReference>
<evidence type="ECO:0000313" key="2">
    <source>
        <dbReference type="EMBL" id="UPW01573.1"/>
    </source>
</evidence>
<feature type="transmembrane region" description="Helical" evidence="1">
    <location>
        <begin position="149"/>
        <end position="171"/>
    </location>
</feature>
<feature type="transmembrane region" description="Helical" evidence="1">
    <location>
        <begin position="123"/>
        <end position="143"/>
    </location>
</feature>